<comment type="caution">
    <text evidence="1">The sequence shown here is derived from an EMBL/GenBank/DDBJ whole genome shotgun (WGS) entry which is preliminary data.</text>
</comment>
<reference evidence="1" key="1">
    <citation type="submission" date="2023-06" db="EMBL/GenBank/DDBJ databases">
        <title>Genomic analysis of the entomopathogenic nematode Steinernema hermaphroditum.</title>
        <authorList>
            <person name="Schwarz E.M."/>
            <person name="Heppert J.K."/>
            <person name="Baniya A."/>
            <person name="Schwartz H.T."/>
            <person name="Tan C.-H."/>
            <person name="Antoshechkin I."/>
            <person name="Sternberg P.W."/>
            <person name="Goodrich-Blair H."/>
            <person name="Dillman A.R."/>
        </authorList>
    </citation>
    <scope>NUCLEOTIDE SEQUENCE</scope>
    <source>
        <strain evidence="1">PS9179</strain>
        <tissue evidence="1">Whole animal</tissue>
    </source>
</reference>
<protein>
    <submittedName>
        <fullName evidence="1">Uncharacterized protein</fullName>
    </submittedName>
</protein>
<dbReference type="EMBL" id="JAUCMV010000002">
    <property type="protein sequence ID" value="KAK0418132.1"/>
    <property type="molecule type" value="Genomic_DNA"/>
</dbReference>
<name>A0AA39I5C8_9BILA</name>
<evidence type="ECO:0000313" key="1">
    <source>
        <dbReference type="EMBL" id="KAK0418132.1"/>
    </source>
</evidence>
<evidence type="ECO:0000313" key="2">
    <source>
        <dbReference type="Proteomes" id="UP001175271"/>
    </source>
</evidence>
<dbReference type="Proteomes" id="UP001175271">
    <property type="component" value="Unassembled WGS sequence"/>
</dbReference>
<organism evidence="1 2">
    <name type="scientific">Steinernema hermaphroditum</name>
    <dbReference type="NCBI Taxonomy" id="289476"/>
    <lineage>
        <taxon>Eukaryota</taxon>
        <taxon>Metazoa</taxon>
        <taxon>Ecdysozoa</taxon>
        <taxon>Nematoda</taxon>
        <taxon>Chromadorea</taxon>
        <taxon>Rhabditida</taxon>
        <taxon>Tylenchina</taxon>
        <taxon>Panagrolaimomorpha</taxon>
        <taxon>Strongyloidoidea</taxon>
        <taxon>Steinernematidae</taxon>
        <taxon>Steinernema</taxon>
    </lineage>
</organism>
<proteinExistence type="predicted"/>
<gene>
    <name evidence="1" type="ORF">QR680_013389</name>
</gene>
<sequence>MLEARSLVGQWSERRTHGGAFLTSGDQMTVSRAIDAYFLYMPSEFGETTNETAPGPTTSTPDALSALISHRGVGGDNSVLFIVAAAVSTLRPADVLSRRALRPPLNYQSFIRGAVARLRDRKNADGDEEGEARPSIMVTA</sequence>
<dbReference type="AlphaFoldDB" id="A0AA39I5C8"/>
<keyword evidence="2" id="KW-1185">Reference proteome</keyword>
<accession>A0AA39I5C8</accession>